<dbReference type="OrthoDB" id="9765926at2"/>
<dbReference type="InterPro" id="IPR026341">
    <property type="entry name" value="T9SS_type_B"/>
</dbReference>
<name>A0A1I1RKW1_9FLAO</name>
<dbReference type="InterPro" id="IPR049804">
    <property type="entry name" value="Choice_anch_L"/>
</dbReference>
<protein>
    <submittedName>
        <fullName evidence="2">Gliding motility-associated C-terminal domain-containing protein</fullName>
    </submittedName>
</protein>
<dbReference type="STRING" id="870482.SAMN04487987_109130"/>
<reference evidence="3" key="1">
    <citation type="submission" date="2016-10" db="EMBL/GenBank/DDBJ databases">
        <authorList>
            <person name="Varghese N."/>
            <person name="Submissions S."/>
        </authorList>
    </citation>
    <scope>NUCLEOTIDE SEQUENCE [LARGE SCALE GENOMIC DNA]</scope>
    <source>
        <strain evidence="3">DSM 25730</strain>
    </source>
</reference>
<dbReference type="Pfam" id="PF13585">
    <property type="entry name" value="CHU_C"/>
    <property type="match status" value="1"/>
</dbReference>
<organism evidence="2 3">
    <name type="scientific">Algibacter pectinivorans</name>
    <dbReference type="NCBI Taxonomy" id="870482"/>
    <lineage>
        <taxon>Bacteria</taxon>
        <taxon>Pseudomonadati</taxon>
        <taxon>Bacteroidota</taxon>
        <taxon>Flavobacteriia</taxon>
        <taxon>Flavobacteriales</taxon>
        <taxon>Flavobacteriaceae</taxon>
        <taxon>Algibacter</taxon>
    </lineage>
</organism>
<proteinExistence type="predicted"/>
<feature type="compositionally biased region" description="Polar residues" evidence="1">
    <location>
        <begin position="94"/>
        <end position="105"/>
    </location>
</feature>
<dbReference type="RefSeq" id="WP_092852994.1">
    <property type="nucleotide sequence ID" value="NZ_FOMI01000009.1"/>
</dbReference>
<feature type="region of interest" description="Disordered" evidence="1">
    <location>
        <begin position="86"/>
        <end position="105"/>
    </location>
</feature>
<dbReference type="EMBL" id="FOMI01000009">
    <property type="protein sequence ID" value="SFD32293.1"/>
    <property type="molecule type" value="Genomic_DNA"/>
</dbReference>
<gene>
    <name evidence="2" type="ORF">SAMN04487987_109130</name>
</gene>
<dbReference type="NCBIfam" id="TIGR04131">
    <property type="entry name" value="Bac_Flav_CTERM"/>
    <property type="match status" value="1"/>
</dbReference>
<accession>A0A1I1RKW1</accession>
<evidence type="ECO:0000313" key="2">
    <source>
        <dbReference type="EMBL" id="SFD32293.1"/>
    </source>
</evidence>
<sequence length="1646" mass="180093">MRSISFTLFMLFFFGAIGFSQQITINDNVGLQSLIQDNLVNGCVNISNISSSVNGTASGFNSYAYFERAGSNFPFENGIMLSTGGATSGGNSARTPTLSEGSSTWGTDPDLEAALGITNTLNATSIEFDFVSISNQFQFNYLLASEEYFGINPCQFSDGFAFLIKEAGTSDPYQNIALVPGTTTPVNTSTIHNVSANSGTLNCNPENEQYFAGYNLGDTNYNGRTTVLTAAGSISPNVTYRIKLVIADQNDHTFDTAVFIEGDSFKVLDLGEDITTCASSVVLDADLENTLASYAWYRNDTLIPGAVSPTYTALLNGTYRVEVAVPINGSTCVETDEVEVVLNTEEPMEPISDYQICDDSSGDGIETFSVSIKDSEVAANSPFNNYAFSYHLSDNEARLNTNPITGPIQNTSSPQTIYVRVQDTDSNCFSYTTFNLVVNPLPSIVDPTPLEICDSDDNPDGFAIIDLTEKDEEITSGQSNLVVSYHYNSLDVSTGSNPIPTPYVNSSSPELVYVRIIDIETGCVTTTTLNVDITISPIVNRDTQYLDACDRDLDGDAEFNLTEVIAPILNGLTGVTTTFHQSFNDAEMNINAIADETSYQYTNAVTEPGSGTIYLRIVDDSTGCPTIVPFEIHTNLLLTGTDTGDFALCDDNDDSTDTLDFDLNTIETFIANDLPSSITVTFYENEDERDNGVNPIDKTVPYPALSPQVLYVSIEGGGCVETSEINLLVNPILLFAEVTVPYCDDDDDGFTSIDLHSLDDTVTGGNTNFTVTYFADEMDAQTNNTANQLPPFYNNSSNIETLYARLESVNTGCATVNPFQIEVLVAPSSNQPDDIVICDDDDDGFYVINIEDKIDEAVASRTGLNIDVFTDLEAANNNTITQAIPESERAAYNTDTQTIYIRIENAITDTNCTSIVSFEAIINTVPVIPTDILFQVCEDDGDNFADFILSEIDEEVLNAQTGKVVYYFEDENDAINRNIANALPKGADMPYNSASRTLYVRVENITDQTCYSTGSIEIQVAPDPVFDPIIDFLVCDDATNDGFFEFNLDDKKAEIQTNSPDVLGITFHTSQQDAMDNLDPLPSTYTNVTNPQSIYIRIESSASFCYVVEELGMNIVSAPDVLVGTPSITECAPTQAGIANFDLTVYNIDTQTADFEILDRVKSNLVINYFENLTDINQDNGMDNSNEIPDPTSLDSEAKTVYIKITNTLTGCFTLVPIELNVDLPPVINTVNNIPICDNDTDTYDLSNVDGLVVNDPNIVTISYHETEQEAIDNAAPIGNTFNYTASSHEIFIRIFDNVTGCPIVTSFVLEINQNPTANRPSDLVICDDDFDGEQNFILTDNNNTILGSLPASNHNITFYDTLDNAETETDALSNNYTSSTEKTIFVRLENRTTGCFNTTQFDLLVNPKPEIPLEEIVPLCNDEPLLVVADTGVPGDQYLWSTGATTSEIIINPEDIGDYSVTVTRPNTIGANCSSTHNFRVIPSEEAEITLTSTVNFADPNRITVEINNGRIGDYVFILDGGEPQTSNIFNDVSFGRHLVTVRDLNGCMDISQTVFVFDIPKFVTPNNDNAYDTWHIIGADQLPGTKVYIYNRHGKLLKMLPYNSLGWDGTFNGQNMPSDDYWFSADIVQNGETFNIKGHFALKR</sequence>
<dbReference type="NCBIfam" id="NF038133">
    <property type="entry name" value="choice_anch_L"/>
    <property type="match status" value="1"/>
</dbReference>
<dbReference type="Proteomes" id="UP000199439">
    <property type="component" value="Unassembled WGS sequence"/>
</dbReference>
<evidence type="ECO:0000256" key="1">
    <source>
        <dbReference type="SAM" id="MobiDB-lite"/>
    </source>
</evidence>
<keyword evidence="3" id="KW-1185">Reference proteome</keyword>
<evidence type="ECO:0000313" key="3">
    <source>
        <dbReference type="Proteomes" id="UP000199439"/>
    </source>
</evidence>